<evidence type="ECO:0000313" key="3">
    <source>
        <dbReference type="Proteomes" id="UP000837801"/>
    </source>
</evidence>
<evidence type="ECO:0000313" key="2">
    <source>
        <dbReference type="EMBL" id="CAH2351466.1"/>
    </source>
</evidence>
<dbReference type="PANTHER" id="PTHR34815:SF2">
    <property type="entry name" value="N-ACETYLTRANSFERASE DOMAIN-CONTAINING PROTEIN"/>
    <property type="match status" value="1"/>
</dbReference>
<dbReference type="Pfam" id="PF22998">
    <property type="entry name" value="GNAT_LYC1-like"/>
    <property type="match status" value="1"/>
</dbReference>
<dbReference type="Gene3D" id="3.40.630.30">
    <property type="match status" value="1"/>
</dbReference>
<name>A0A9P0QLP3_9ASCO</name>
<comment type="caution">
    <text evidence="2">The sequence shown here is derived from an EMBL/GenBank/DDBJ whole genome shotgun (WGS) entry which is preliminary data.</text>
</comment>
<keyword evidence="3" id="KW-1185">Reference proteome</keyword>
<feature type="domain" description="LYC1 C-terminal" evidence="1">
    <location>
        <begin position="186"/>
        <end position="416"/>
    </location>
</feature>
<organism evidence="2 3">
    <name type="scientific">[Candida] railenensis</name>
    <dbReference type="NCBI Taxonomy" id="45579"/>
    <lineage>
        <taxon>Eukaryota</taxon>
        <taxon>Fungi</taxon>
        <taxon>Dikarya</taxon>
        <taxon>Ascomycota</taxon>
        <taxon>Saccharomycotina</taxon>
        <taxon>Pichiomycetes</taxon>
        <taxon>Debaryomycetaceae</taxon>
        <taxon>Kurtzmaniella</taxon>
    </lineage>
</organism>
<dbReference type="EMBL" id="CAKXYY010000003">
    <property type="protein sequence ID" value="CAH2351466.1"/>
    <property type="molecule type" value="Genomic_DNA"/>
</dbReference>
<protein>
    <recommendedName>
        <fullName evidence="1">LYC1 C-terminal domain-containing protein</fullName>
    </recommendedName>
</protein>
<gene>
    <name evidence="2" type="ORF">CLIB1423_03S06942</name>
</gene>
<dbReference type="InterPro" id="IPR016181">
    <property type="entry name" value="Acyl_CoA_acyltransferase"/>
</dbReference>
<dbReference type="InterPro" id="IPR055100">
    <property type="entry name" value="GNAT_LYC1-like"/>
</dbReference>
<dbReference type="InterPro" id="IPR053013">
    <property type="entry name" value="LAT"/>
</dbReference>
<evidence type="ECO:0000259" key="1">
    <source>
        <dbReference type="Pfam" id="PF22998"/>
    </source>
</evidence>
<dbReference type="SUPFAM" id="SSF55729">
    <property type="entry name" value="Acyl-CoA N-acyltransferases (Nat)"/>
    <property type="match status" value="1"/>
</dbReference>
<proteinExistence type="predicted"/>
<dbReference type="Proteomes" id="UP000837801">
    <property type="component" value="Unassembled WGS sequence"/>
</dbReference>
<dbReference type="CDD" id="cd04301">
    <property type="entry name" value="NAT_SF"/>
    <property type="match status" value="1"/>
</dbReference>
<sequence>MPVSKTEYELVELNDRDLISFTRAQNSQSWRGQLTSEQYIERECVLGKSKIASSKVNRLLVFMLRDKADPTSRLCSIELLIRRSWSYKYNPDSKRVERKDILSGCIGGVYTYPENRGKGLARIMVDKLVEKAKTEYLGEDGFTFLYSEVGEYYSRNGFKSFEVPLLKFPLGTEIINDKFIGEDEYQFSELKFHQFEELLQFHNTQFDKEIVDKVTKDGKPRVTINPNQDFIDWFHLRSKFISSKLFYAGKSDINENLSDLTIDEILAKFHKIEPDVFGFKISNQEGKLVGGIIWTYDWSLNKETNQYENYATVLKIIVDNKLSNQDDIKKQLILKMKSYIESKTTPAAVSDFKQVIIWQSEVNDTLLNWLTGNEVKGVPDHPNSSMSAVLINDPSENEKLVSGELIWEGNDKLPWF</sequence>
<dbReference type="PANTHER" id="PTHR34815">
    <property type="entry name" value="LYSINE ACETYLTRANSFERASE"/>
    <property type="match status" value="1"/>
</dbReference>
<dbReference type="AlphaFoldDB" id="A0A9P0QLP3"/>
<reference evidence="2" key="1">
    <citation type="submission" date="2022-03" db="EMBL/GenBank/DDBJ databases">
        <authorList>
            <person name="Legras J.-L."/>
            <person name="Devillers H."/>
            <person name="Grondin C."/>
        </authorList>
    </citation>
    <scope>NUCLEOTIDE SEQUENCE</scope>
    <source>
        <strain evidence="2">CLIB 1423</strain>
    </source>
</reference>
<dbReference type="OrthoDB" id="2020070at2759"/>
<accession>A0A9P0QLP3</accession>